<keyword evidence="6" id="KW-0862">Zinc</keyword>
<evidence type="ECO:0000256" key="6">
    <source>
        <dbReference type="ARBA" id="ARBA00022833"/>
    </source>
</evidence>
<dbReference type="InterPro" id="IPR045098">
    <property type="entry name" value="Fyv10_fam"/>
</dbReference>
<feature type="zinc finger region" description="RING-Gid-type" evidence="7">
    <location>
        <begin position="407"/>
        <end position="474"/>
    </location>
</feature>
<proteinExistence type="inferred from homology"/>
<evidence type="ECO:0000313" key="10">
    <source>
        <dbReference type="EMBL" id="KAL3233397.1"/>
    </source>
</evidence>
<keyword evidence="3" id="KW-0963">Cytoplasm</keyword>
<dbReference type="SMART" id="SM00668">
    <property type="entry name" value="CTLH"/>
    <property type="match status" value="1"/>
</dbReference>
<comment type="subcellular location">
    <subcellularLocation>
        <location evidence="1">Cytoplasm</location>
    </subcellularLocation>
</comment>
<dbReference type="Proteomes" id="UP001623330">
    <property type="component" value="Unassembled WGS sequence"/>
</dbReference>
<keyword evidence="4" id="KW-0479">Metal-binding</keyword>
<evidence type="ECO:0000256" key="7">
    <source>
        <dbReference type="PROSITE-ProRule" id="PRU01215"/>
    </source>
</evidence>
<dbReference type="PANTHER" id="PTHR12170:SF2">
    <property type="entry name" value="E3 UBIQUITIN-PROTEIN TRANSFERASE MAEA"/>
    <property type="match status" value="1"/>
</dbReference>
<organism evidence="10 11">
    <name type="scientific">Nakaseomyces bracarensis</name>
    <dbReference type="NCBI Taxonomy" id="273131"/>
    <lineage>
        <taxon>Eukaryota</taxon>
        <taxon>Fungi</taxon>
        <taxon>Dikarya</taxon>
        <taxon>Ascomycota</taxon>
        <taxon>Saccharomycotina</taxon>
        <taxon>Saccharomycetes</taxon>
        <taxon>Saccharomycetales</taxon>
        <taxon>Saccharomycetaceae</taxon>
        <taxon>Nakaseomyces</taxon>
    </lineage>
</organism>
<dbReference type="Pfam" id="PF10607">
    <property type="entry name" value="CTLH"/>
    <property type="match status" value="1"/>
</dbReference>
<feature type="domain" description="RING-Gid-type" evidence="9">
    <location>
        <begin position="407"/>
        <end position="474"/>
    </location>
</feature>
<evidence type="ECO:0000313" key="11">
    <source>
        <dbReference type="Proteomes" id="UP001623330"/>
    </source>
</evidence>
<keyword evidence="5 7" id="KW-0863">Zinc-finger</keyword>
<dbReference type="PROSITE" id="PS50897">
    <property type="entry name" value="CTLH"/>
    <property type="match status" value="1"/>
</dbReference>
<sequence length="489" mass="57079">MTSLINEPNVDFHLKLNEHSFHIPYEQLQKNTKHISKLIEKETTELDEKYALLNKLLSSGDIEDDKKALQDLKEIIRSVEIFEKRLEKRLNEEIPILERIEARISFFKELEEAKSQVSDVNPLIAWYQKFTNILIGDYLTRHSLGAESGDSSMSGVNFLRQEGLQDLLDTDILLTGNRISTALIEKNDLTPLLDWINDSKIYLKKHSSRLEFEARFQQYIELLKCSKYEEAIKCFQTFLLKFVDTNFTELTHASGMLLSINYCQEIMKRQNSASQSDNVKESSRGNTVMFNDETDAYRYFFHKSPRVSEVRKPDAFDIRYMSLSQNADFEHYMKLLDRNRWDLLNELFLKDFYYMYGISQNDPLVIYLSLGISTLKTKECLHYRQLAKSDNPKLDEKIEEGVLVNSCPVCDKTFAPIAETLPYAHHTQSQLFDDPIMLPNGNIYESNRLKKLAKMLAEEKLITLRPNEVIDPIDKQIYTIDDFITMYPT</sequence>
<evidence type="ECO:0000259" key="8">
    <source>
        <dbReference type="PROSITE" id="PS50897"/>
    </source>
</evidence>
<comment type="similarity">
    <text evidence="2">Belongs to the FYV10 family.</text>
</comment>
<dbReference type="InterPro" id="IPR006595">
    <property type="entry name" value="CTLH_C"/>
</dbReference>
<dbReference type="EMBL" id="JBEVYD010000004">
    <property type="protein sequence ID" value="KAL3233397.1"/>
    <property type="molecule type" value="Genomic_DNA"/>
</dbReference>
<accession>A0ABR4NX41</accession>
<evidence type="ECO:0000259" key="9">
    <source>
        <dbReference type="PROSITE" id="PS51867"/>
    </source>
</evidence>
<comment type="caution">
    <text evidence="10">The sequence shown here is derived from an EMBL/GenBank/DDBJ whole genome shotgun (WGS) entry which is preliminary data.</text>
</comment>
<name>A0ABR4NX41_9SACH</name>
<feature type="domain" description="CTLH" evidence="8">
    <location>
        <begin position="172"/>
        <end position="230"/>
    </location>
</feature>
<evidence type="ECO:0000256" key="5">
    <source>
        <dbReference type="ARBA" id="ARBA00022771"/>
    </source>
</evidence>
<reference evidence="10 11" key="1">
    <citation type="submission" date="2024-05" db="EMBL/GenBank/DDBJ databases">
        <title>Long read based assembly of the Candida bracarensis genome reveals expanded adhesin content.</title>
        <authorList>
            <person name="Marcet-Houben M."/>
            <person name="Ksiezopolska E."/>
            <person name="Gabaldon T."/>
        </authorList>
    </citation>
    <scope>NUCLEOTIDE SEQUENCE [LARGE SCALE GENOMIC DNA]</scope>
    <source>
        <strain evidence="10 11">CBM6</strain>
    </source>
</reference>
<keyword evidence="11" id="KW-1185">Reference proteome</keyword>
<dbReference type="InterPro" id="IPR024964">
    <property type="entry name" value="CTLH/CRA"/>
</dbReference>
<dbReference type="PANTHER" id="PTHR12170">
    <property type="entry name" value="MACROPHAGE ERYTHROBLAST ATTACHER-RELATED"/>
    <property type="match status" value="1"/>
</dbReference>
<dbReference type="InterPro" id="IPR044063">
    <property type="entry name" value="ZF_RING_GID"/>
</dbReference>
<dbReference type="PROSITE" id="PS51867">
    <property type="entry name" value="ZF_RING_GID"/>
    <property type="match status" value="1"/>
</dbReference>
<evidence type="ECO:0000256" key="2">
    <source>
        <dbReference type="ARBA" id="ARBA00010615"/>
    </source>
</evidence>
<protein>
    <submittedName>
        <fullName evidence="10">Protein FYV10</fullName>
    </submittedName>
</protein>
<evidence type="ECO:0000256" key="1">
    <source>
        <dbReference type="ARBA" id="ARBA00004496"/>
    </source>
</evidence>
<evidence type="ECO:0000256" key="4">
    <source>
        <dbReference type="ARBA" id="ARBA00022723"/>
    </source>
</evidence>
<gene>
    <name evidence="10" type="ORF">RNJ44_03437</name>
</gene>
<evidence type="ECO:0000256" key="3">
    <source>
        <dbReference type="ARBA" id="ARBA00022490"/>
    </source>
</evidence>